<feature type="signal peptide" evidence="6">
    <location>
        <begin position="1"/>
        <end position="19"/>
    </location>
</feature>
<reference evidence="9 10" key="1">
    <citation type="submission" date="2021-05" db="EMBL/GenBank/DDBJ databases">
        <title>A Polyphasic approach of four new species of the genus Ohtaekwangia: Ohtaekwangia histidinii sp. nov., Ohtaekwangia cretensis sp. nov., Ohtaekwangia indiensis sp. nov., Ohtaekwangia reichenbachii sp. nov. from diverse environment.</title>
        <authorList>
            <person name="Octaviana S."/>
        </authorList>
    </citation>
    <scope>NUCLEOTIDE SEQUENCE [LARGE SCALE GENOMIC DNA]</scope>
    <source>
        <strain evidence="9 10">PWU4</strain>
    </source>
</reference>
<dbReference type="InterPro" id="IPR011990">
    <property type="entry name" value="TPR-like_helical_dom_sf"/>
</dbReference>
<dbReference type="Proteomes" id="UP001319200">
    <property type="component" value="Unassembled WGS sequence"/>
</dbReference>
<keyword evidence="3 6" id="KW-0732">Signal</keyword>
<evidence type="ECO:0000313" key="10">
    <source>
        <dbReference type="Proteomes" id="UP001319200"/>
    </source>
</evidence>
<organism evidence="9 10">
    <name type="scientific">Chryseosolibacter histidini</name>
    <dbReference type="NCBI Taxonomy" id="2782349"/>
    <lineage>
        <taxon>Bacteria</taxon>
        <taxon>Pseudomonadati</taxon>
        <taxon>Bacteroidota</taxon>
        <taxon>Cytophagia</taxon>
        <taxon>Cytophagales</taxon>
        <taxon>Chryseotaleaceae</taxon>
        <taxon>Chryseosolibacter</taxon>
    </lineage>
</organism>
<gene>
    <name evidence="9" type="ORF">KK083_17810</name>
</gene>
<keyword evidence="5" id="KW-0998">Cell outer membrane</keyword>
<name>A0AAP2GP58_9BACT</name>
<keyword evidence="10" id="KW-1185">Reference proteome</keyword>
<evidence type="ECO:0000256" key="2">
    <source>
        <dbReference type="ARBA" id="ARBA00006275"/>
    </source>
</evidence>
<evidence type="ECO:0000313" key="9">
    <source>
        <dbReference type="EMBL" id="MBT1698753.1"/>
    </source>
</evidence>
<evidence type="ECO:0000256" key="5">
    <source>
        <dbReference type="ARBA" id="ARBA00023237"/>
    </source>
</evidence>
<proteinExistence type="inferred from homology"/>
<keyword evidence="4" id="KW-0472">Membrane</keyword>
<protein>
    <submittedName>
        <fullName evidence="9">RagB/SusD family nutrient uptake outer membrane protein</fullName>
    </submittedName>
</protein>
<evidence type="ECO:0000259" key="7">
    <source>
        <dbReference type="Pfam" id="PF07980"/>
    </source>
</evidence>
<dbReference type="InterPro" id="IPR033985">
    <property type="entry name" value="SusD-like_N"/>
</dbReference>
<dbReference type="RefSeq" id="WP_254165510.1">
    <property type="nucleotide sequence ID" value="NZ_JAHESF010000017.1"/>
</dbReference>
<evidence type="ECO:0000256" key="4">
    <source>
        <dbReference type="ARBA" id="ARBA00023136"/>
    </source>
</evidence>
<sequence>MKKKIIALGFSALMVVSSCDVLELNPVTQIDTDQAIINVSTAQGAVNGLYNNLQGVYDWHVQVLSDVASDVSQQIDTWDALINIDEFSQTPDNSEVSDLYTVLYRCSDISNNIIAKVPGIEGAEATKNDLMGQAHFVRALAYFELARFFGGIPGGYEEAGVVIKLTPSIGISPSDYAPRTTLTETYQQVESDLLTALNLLPETRTDNLQTKARPTKATARALLARYYLYQKNWAQAESYASLVISDTRFSLVVPFENIFRTKNTAESIFELQYNNNDVSGLRNWYYPTSLSGRGGVALHDATYLEMTADANDARGKLTAKNSTTNTYYTTKWNTPGNIDNVSVIRMAEMYLIRAEARTEIGTNLTGAADDLNAVRTRAGIGNTTAATQDELRTAILAERKLEFIGEGHRWFDLIRTGKALTVLTNVKRSKGSQSSYALTDARRQVFPFPNVEVLTNTNLLQNSAYR</sequence>
<dbReference type="CDD" id="cd08977">
    <property type="entry name" value="SusD"/>
    <property type="match status" value="1"/>
</dbReference>
<evidence type="ECO:0000259" key="8">
    <source>
        <dbReference type="Pfam" id="PF14322"/>
    </source>
</evidence>
<dbReference type="PROSITE" id="PS51257">
    <property type="entry name" value="PROKAR_LIPOPROTEIN"/>
    <property type="match status" value="1"/>
</dbReference>
<accession>A0AAP2GP58</accession>
<dbReference type="InterPro" id="IPR012944">
    <property type="entry name" value="SusD_RagB_dom"/>
</dbReference>
<comment type="subcellular location">
    <subcellularLocation>
        <location evidence="1">Cell outer membrane</location>
    </subcellularLocation>
</comment>
<feature type="domain" description="SusD-like N-terminal" evidence="8">
    <location>
        <begin position="43"/>
        <end position="228"/>
    </location>
</feature>
<dbReference type="Pfam" id="PF14322">
    <property type="entry name" value="SusD-like_3"/>
    <property type="match status" value="1"/>
</dbReference>
<dbReference type="SUPFAM" id="SSF48452">
    <property type="entry name" value="TPR-like"/>
    <property type="match status" value="1"/>
</dbReference>
<dbReference type="EMBL" id="JAHESF010000017">
    <property type="protein sequence ID" value="MBT1698753.1"/>
    <property type="molecule type" value="Genomic_DNA"/>
</dbReference>
<dbReference type="AlphaFoldDB" id="A0AAP2GP58"/>
<comment type="caution">
    <text evidence="9">The sequence shown here is derived from an EMBL/GenBank/DDBJ whole genome shotgun (WGS) entry which is preliminary data.</text>
</comment>
<evidence type="ECO:0000256" key="6">
    <source>
        <dbReference type="SAM" id="SignalP"/>
    </source>
</evidence>
<feature type="domain" description="RagB/SusD" evidence="7">
    <location>
        <begin position="293"/>
        <end position="465"/>
    </location>
</feature>
<dbReference type="Pfam" id="PF07980">
    <property type="entry name" value="SusD_RagB"/>
    <property type="match status" value="1"/>
</dbReference>
<dbReference type="Gene3D" id="1.25.40.390">
    <property type="match status" value="1"/>
</dbReference>
<evidence type="ECO:0000256" key="1">
    <source>
        <dbReference type="ARBA" id="ARBA00004442"/>
    </source>
</evidence>
<dbReference type="GO" id="GO:0009279">
    <property type="term" value="C:cell outer membrane"/>
    <property type="evidence" value="ECO:0007669"/>
    <property type="project" value="UniProtKB-SubCell"/>
</dbReference>
<feature type="chain" id="PRO_5042853602" evidence="6">
    <location>
        <begin position="20"/>
        <end position="466"/>
    </location>
</feature>
<comment type="similarity">
    <text evidence="2">Belongs to the SusD family.</text>
</comment>
<evidence type="ECO:0000256" key="3">
    <source>
        <dbReference type="ARBA" id="ARBA00022729"/>
    </source>
</evidence>